<keyword evidence="3" id="KW-1185">Reference proteome</keyword>
<sequence>MFHDARDIYKSKEKPSTGSSDFLKDEDIPKALKDSLISQDTNEEEVMKILDRKSNQAKETTEIEFHLKFRRRASQVNLSALNDNQIEEENIWNDARCCPDNCDESCPFKCPSSSEIFLADHTRFDTSSQSLLRKASSMSVISSTEHERSEFLSLTNLIPLHHSSVIIRWNVKSIVGIKGYKVYLDGRLKSKIYSSERTSALITNVDLTRSHNFLILIIPDEKHKLYSHEFLFKNNLIKPLSYWYLPIKNEIL</sequence>
<dbReference type="OrthoDB" id="8039868at2759"/>
<evidence type="ECO:0000256" key="1">
    <source>
        <dbReference type="SAM" id="MobiDB-lite"/>
    </source>
</evidence>
<organism evidence="2 3">
    <name type="scientific">Clunio marinus</name>
    <dbReference type="NCBI Taxonomy" id="568069"/>
    <lineage>
        <taxon>Eukaryota</taxon>
        <taxon>Metazoa</taxon>
        <taxon>Ecdysozoa</taxon>
        <taxon>Arthropoda</taxon>
        <taxon>Hexapoda</taxon>
        <taxon>Insecta</taxon>
        <taxon>Pterygota</taxon>
        <taxon>Neoptera</taxon>
        <taxon>Endopterygota</taxon>
        <taxon>Diptera</taxon>
        <taxon>Nematocera</taxon>
        <taxon>Chironomoidea</taxon>
        <taxon>Chironomidae</taxon>
        <taxon>Clunio</taxon>
    </lineage>
</organism>
<feature type="compositionally biased region" description="Basic and acidic residues" evidence="1">
    <location>
        <begin position="1"/>
        <end position="15"/>
    </location>
</feature>
<gene>
    <name evidence="2" type="ORF">CLUMA_CG010166</name>
</gene>
<dbReference type="AlphaFoldDB" id="A0A1J1IEE7"/>
<evidence type="ECO:0000313" key="2">
    <source>
        <dbReference type="EMBL" id="CRK96817.1"/>
    </source>
</evidence>
<feature type="region of interest" description="Disordered" evidence="1">
    <location>
        <begin position="1"/>
        <end position="25"/>
    </location>
</feature>
<protein>
    <submittedName>
        <fullName evidence="2">CLUMA_CG010166, isoform A</fullName>
    </submittedName>
</protein>
<dbReference type="EMBL" id="CVRI01000044">
    <property type="protein sequence ID" value="CRK96817.1"/>
    <property type="molecule type" value="Genomic_DNA"/>
</dbReference>
<dbReference type="Proteomes" id="UP000183832">
    <property type="component" value="Unassembled WGS sequence"/>
</dbReference>
<evidence type="ECO:0000313" key="3">
    <source>
        <dbReference type="Proteomes" id="UP000183832"/>
    </source>
</evidence>
<proteinExistence type="predicted"/>
<reference evidence="2 3" key="1">
    <citation type="submission" date="2015-04" db="EMBL/GenBank/DDBJ databases">
        <authorList>
            <person name="Syromyatnikov M.Y."/>
            <person name="Popov V.N."/>
        </authorList>
    </citation>
    <scope>NUCLEOTIDE SEQUENCE [LARGE SCALE GENOMIC DNA]</scope>
</reference>
<accession>A0A1J1IEE7</accession>
<name>A0A1J1IEE7_9DIPT</name>